<gene>
    <name evidence="1" type="ORF">PSON_ATCC_30995.1.T0080549</name>
</gene>
<organism evidence="1 2">
    <name type="scientific">Paramecium sonneborni</name>
    <dbReference type="NCBI Taxonomy" id="65129"/>
    <lineage>
        <taxon>Eukaryota</taxon>
        <taxon>Sar</taxon>
        <taxon>Alveolata</taxon>
        <taxon>Ciliophora</taxon>
        <taxon>Intramacronucleata</taxon>
        <taxon>Oligohymenophorea</taxon>
        <taxon>Peniculida</taxon>
        <taxon>Parameciidae</taxon>
        <taxon>Paramecium</taxon>
    </lineage>
</organism>
<name>A0A8S1KPB7_9CILI</name>
<comment type="caution">
    <text evidence="1">The sequence shown here is derived from an EMBL/GenBank/DDBJ whole genome shotgun (WGS) entry which is preliminary data.</text>
</comment>
<keyword evidence="2" id="KW-1185">Reference proteome</keyword>
<accession>A0A8S1KPB7</accession>
<reference evidence="1" key="1">
    <citation type="submission" date="2021-01" db="EMBL/GenBank/DDBJ databases">
        <authorList>
            <consortium name="Genoscope - CEA"/>
            <person name="William W."/>
        </authorList>
    </citation>
    <scope>NUCLEOTIDE SEQUENCE</scope>
</reference>
<protein>
    <submittedName>
        <fullName evidence="1">Uncharacterized protein</fullName>
    </submittedName>
</protein>
<evidence type="ECO:0000313" key="2">
    <source>
        <dbReference type="Proteomes" id="UP000692954"/>
    </source>
</evidence>
<proteinExistence type="predicted"/>
<dbReference type="Proteomes" id="UP000692954">
    <property type="component" value="Unassembled WGS sequence"/>
</dbReference>
<dbReference type="AlphaFoldDB" id="A0A8S1KPB7"/>
<sequence length="163" mass="19626">MIDIKFIDNTRKSQKYGDRRIIQLFKFIECFQIRRERNTDEQLVLVIDGVTFVGISKQTLLRLDHKYCNQKKDNKMRIERLRQSSNYHPRIVHSLMIKLQITKKNLCPNNLNDDLSLNSQLLMKLWECQKIKTLRLRKGTRILLQESDAVYEIYSRQEVIDRK</sequence>
<evidence type="ECO:0000313" key="1">
    <source>
        <dbReference type="EMBL" id="CAD8054942.1"/>
    </source>
</evidence>
<dbReference type="EMBL" id="CAJJDN010000008">
    <property type="protein sequence ID" value="CAD8054942.1"/>
    <property type="molecule type" value="Genomic_DNA"/>
</dbReference>